<dbReference type="SUPFAM" id="SSF56281">
    <property type="entry name" value="Metallo-hydrolase/oxidoreductase"/>
    <property type="match status" value="1"/>
</dbReference>
<evidence type="ECO:0000313" key="5">
    <source>
        <dbReference type="Proteomes" id="UP000198862"/>
    </source>
</evidence>
<protein>
    <submittedName>
        <fullName evidence="4">Glyoxylase, beta-lactamase superfamily II</fullName>
    </submittedName>
</protein>
<keyword evidence="5" id="KW-1185">Reference proteome</keyword>
<comment type="similarity">
    <text evidence="1">Belongs to the metallo-beta-lactamase superfamily. Class-B beta-lactamase family.</text>
</comment>
<evidence type="ECO:0000256" key="2">
    <source>
        <dbReference type="SAM" id="SignalP"/>
    </source>
</evidence>
<reference evidence="4 5" key="1">
    <citation type="submission" date="2016-10" db="EMBL/GenBank/DDBJ databases">
        <authorList>
            <person name="de Groot N.N."/>
        </authorList>
    </citation>
    <scope>NUCLEOTIDE SEQUENCE [LARGE SCALE GENOMIC DNA]</scope>
    <source>
        <strain evidence="4 5">DSM 6059</strain>
    </source>
</reference>
<feature type="signal peptide" evidence="2">
    <location>
        <begin position="1"/>
        <end position="21"/>
    </location>
</feature>
<keyword evidence="2" id="KW-0732">Signal</keyword>
<dbReference type="Proteomes" id="UP000198862">
    <property type="component" value="Unassembled WGS sequence"/>
</dbReference>
<dbReference type="AlphaFoldDB" id="A0A1I1LBC8"/>
<dbReference type="PANTHER" id="PTHR42951">
    <property type="entry name" value="METALLO-BETA-LACTAMASE DOMAIN-CONTAINING"/>
    <property type="match status" value="1"/>
</dbReference>
<dbReference type="SMART" id="SM00849">
    <property type="entry name" value="Lactamase_B"/>
    <property type="match status" value="1"/>
</dbReference>
<dbReference type="InterPro" id="IPR050855">
    <property type="entry name" value="NDM-1-like"/>
</dbReference>
<feature type="domain" description="Metallo-beta-lactamase" evidence="3">
    <location>
        <begin position="48"/>
        <end position="228"/>
    </location>
</feature>
<dbReference type="EMBL" id="FOLO01000015">
    <property type="protein sequence ID" value="SFC67683.1"/>
    <property type="molecule type" value="Genomic_DNA"/>
</dbReference>
<proteinExistence type="inferred from homology"/>
<dbReference type="InterPro" id="IPR001279">
    <property type="entry name" value="Metallo-B-lactamas"/>
</dbReference>
<organism evidence="4 5">
    <name type="scientific">Pseudoalteromonas denitrificans DSM 6059</name>
    <dbReference type="NCBI Taxonomy" id="1123010"/>
    <lineage>
        <taxon>Bacteria</taxon>
        <taxon>Pseudomonadati</taxon>
        <taxon>Pseudomonadota</taxon>
        <taxon>Gammaproteobacteria</taxon>
        <taxon>Alteromonadales</taxon>
        <taxon>Pseudoalteromonadaceae</taxon>
        <taxon>Pseudoalteromonas</taxon>
    </lineage>
</organism>
<name>A0A1I1LBC8_9GAMM</name>
<sequence>MKLLSKLCFMAAAIISPYLIAAEDGLNVSATKITSGFYMLEGVGGFVGGNMGLFVGDDGVILIDDALPTHIQLIKKAIKTVTNKPIDFLINTHIHADHIGNNEILGSEGAHIVAHENILHDLLKEGMPRAKGKAVPKAALPQITFSHSMNFHLNGNETYVLHVPQAHTNGDAVIYFKDINILHTGDTLFNGMFPYIDFARGGTLEGYISAQKKILTLINEQTKIIPGHGKLADKQDLESSIKMLEDAKKLIKALISLGKTEDEVMQLNPLLKYHDKWNWSFITTDKMTRQVYQGLKKQ</sequence>
<evidence type="ECO:0000259" key="3">
    <source>
        <dbReference type="SMART" id="SM00849"/>
    </source>
</evidence>
<dbReference type="Gene3D" id="3.60.15.10">
    <property type="entry name" value="Ribonuclease Z/Hydroxyacylglutathione hydrolase-like"/>
    <property type="match status" value="1"/>
</dbReference>
<dbReference type="PANTHER" id="PTHR42951:SF4">
    <property type="entry name" value="ACYL-COENZYME A THIOESTERASE MBLAC2"/>
    <property type="match status" value="1"/>
</dbReference>
<dbReference type="InterPro" id="IPR036866">
    <property type="entry name" value="RibonucZ/Hydroxyglut_hydro"/>
</dbReference>
<dbReference type="CDD" id="cd16282">
    <property type="entry name" value="metallo-hydrolase-like_MBL-fold"/>
    <property type="match status" value="1"/>
</dbReference>
<gene>
    <name evidence="4" type="ORF">SAMN02745724_02239</name>
</gene>
<feature type="chain" id="PRO_5011452587" evidence="2">
    <location>
        <begin position="22"/>
        <end position="298"/>
    </location>
</feature>
<dbReference type="GO" id="GO:0017001">
    <property type="term" value="P:antibiotic catabolic process"/>
    <property type="evidence" value="ECO:0007669"/>
    <property type="project" value="UniProtKB-ARBA"/>
</dbReference>
<dbReference type="OrthoDB" id="9769598at2"/>
<accession>A0A1I1LBC8</accession>
<evidence type="ECO:0000313" key="4">
    <source>
        <dbReference type="EMBL" id="SFC67683.1"/>
    </source>
</evidence>
<dbReference type="STRING" id="1123010.SAMN02745724_02239"/>
<dbReference type="Pfam" id="PF00753">
    <property type="entry name" value="Lactamase_B"/>
    <property type="match status" value="1"/>
</dbReference>
<evidence type="ECO:0000256" key="1">
    <source>
        <dbReference type="ARBA" id="ARBA00005250"/>
    </source>
</evidence>
<dbReference type="RefSeq" id="WP_091983672.1">
    <property type="nucleotide sequence ID" value="NZ_FOLO01000015.1"/>
</dbReference>